<proteinExistence type="predicted"/>
<evidence type="ECO:0000256" key="1">
    <source>
        <dbReference type="SAM" id="MobiDB-lite"/>
    </source>
</evidence>
<gene>
    <name evidence="2" type="ORF">Syun_025211</name>
</gene>
<organism evidence="2 3">
    <name type="scientific">Stephania yunnanensis</name>
    <dbReference type="NCBI Taxonomy" id="152371"/>
    <lineage>
        <taxon>Eukaryota</taxon>
        <taxon>Viridiplantae</taxon>
        <taxon>Streptophyta</taxon>
        <taxon>Embryophyta</taxon>
        <taxon>Tracheophyta</taxon>
        <taxon>Spermatophyta</taxon>
        <taxon>Magnoliopsida</taxon>
        <taxon>Ranunculales</taxon>
        <taxon>Menispermaceae</taxon>
        <taxon>Menispermoideae</taxon>
        <taxon>Cissampelideae</taxon>
        <taxon>Stephania</taxon>
    </lineage>
</organism>
<evidence type="ECO:0000313" key="3">
    <source>
        <dbReference type="Proteomes" id="UP001420932"/>
    </source>
</evidence>
<feature type="compositionally biased region" description="Polar residues" evidence="1">
    <location>
        <begin position="71"/>
        <end position="84"/>
    </location>
</feature>
<reference evidence="2 3" key="1">
    <citation type="submission" date="2024-01" db="EMBL/GenBank/DDBJ databases">
        <title>Genome assemblies of Stephania.</title>
        <authorList>
            <person name="Yang L."/>
        </authorList>
    </citation>
    <scope>NUCLEOTIDE SEQUENCE [LARGE SCALE GENOMIC DNA]</scope>
    <source>
        <strain evidence="2">YNDBR</strain>
        <tissue evidence="2">Leaf</tissue>
    </source>
</reference>
<feature type="region of interest" description="Disordered" evidence="1">
    <location>
        <begin position="49"/>
        <end position="89"/>
    </location>
</feature>
<dbReference type="AlphaFoldDB" id="A0AAP0ER93"/>
<dbReference type="Proteomes" id="UP001420932">
    <property type="component" value="Unassembled WGS sequence"/>
</dbReference>
<sequence>MSLPRRSRSLPVAHSPLSPCRSLALSPCRSKGVFSVAAKTRVSVLPITHMGTGKLMPPAKSDRHPGDTRQPEQISPPKSQSSLTIAGRVKGRKEMSIAIPLWHRFFSKGKSG</sequence>
<name>A0AAP0ER93_9MAGN</name>
<feature type="compositionally biased region" description="Basic and acidic residues" evidence="1">
    <location>
        <begin position="60"/>
        <end position="70"/>
    </location>
</feature>
<dbReference type="EMBL" id="JBBNAF010000011">
    <property type="protein sequence ID" value="KAK9098166.1"/>
    <property type="molecule type" value="Genomic_DNA"/>
</dbReference>
<accession>A0AAP0ER93</accession>
<comment type="caution">
    <text evidence="2">The sequence shown here is derived from an EMBL/GenBank/DDBJ whole genome shotgun (WGS) entry which is preliminary data.</text>
</comment>
<evidence type="ECO:0000313" key="2">
    <source>
        <dbReference type="EMBL" id="KAK9098166.1"/>
    </source>
</evidence>
<protein>
    <submittedName>
        <fullName evidence="2">Uncharacterized protein</fullName>
    </submittedName>
</protein>
<keyword evidence="3" id="KW-1185">Reference proteome</keyword>